<proteinExistence type="predicted"/>
<evidence type="ECO:0000313" key="2">
    <source>
        <dbReference type="EMBL" id="PLW06265.1"/>
    </source>
</evidence>
<protein>
    <submittedName>
        <fullName evidence="3">Uncharacterized protein</fullName>
    </submittedName>
</protein>
<name>A0A2N5SMF1_9BASI</name>
<gene>
    <name evidence="3" type="ORF">PCANC_15975</name>
    <name evidence="2" type="ORF">PCASD_26088</name>
</gene>
<dbReference type="AlphaFoldDB" id="A0A2N5SMF1"/>
<feature type="region of interest" description="Disordered" evidence="1">
    <location>
        <begin position="34"/>
        <end position="67"/>
    </location>
</feature>
<evidence type="ECO:0000313" key="4">
    <source>
        <dbReference type="Proteomes" id="UP000235388"/>
    </source>
</evidence>
<dbReference type="EMBL" id="PGCJ01000921">
    <property type="protein sequence ID" value="PLW14425.1"/>
    <property type="molecule type" value="Genomic_DNA"/>
</dbReference>
<evidence type="ECO:0000256" key="1">
    <source>
        <dbReference type="SAM" id="MobiDB-lite"/>
    </source>
</evidence>
<organism evidence="3 4">
    <name type="scientific">Puccinia coronata f. sp. avenae</name>
    <dbReference type="NCBI Taxonomy" id="200324"/>
    <lineage>
        <taxon>Eukaryota</taxon>
        <taxon>Fungi</taxon>
        <taxon>Dikarya</taxon>
        <taxon>Basidiomycota</taxon>
        <taxon>Pucciniomycotina</taxon>
        <taxon>Pucciniomycetes</taxon>
        <taxon>Pucciniales</taxon>
        <taxon>Pucciniaceae</taxon>
        <taxon>Puccinia</taxon>
    </lineage>
</organism>
<reference evidence="4 5" key="1">
    <citation type="submission" date="2017-11" db="EMBL/GenBank/DDBJ databases">
        <title>De novo assembly and phasing of dikaryotic genomes from two isolates of Puccinia coronata f. sp. avenae, the causal agent of oat crown rust.</title>
        <authorList>
            <person name="Miller M.E."/>
            <person name="Zhang Y."/>
            <person name="Omidvar V."/>
            <person name="Sperschneider J."/>
            <person name="Schwessinger B."/>
            <person name="Raley C."/>
            <person name="Palmer J.M."/>
            <person name="Garnica D."/>
            <person name="Upadhyaya N."/>
            <person name="Rathjen J."/>
            <person name="Taylor J.M."/>
            <person name="Park R.F."/>
            <person name="Dodds P.N."/>
            <person name="Hirsch C.D."/>
            <person name="Kianian S.F."/>
            <person name="Figueroa M."/>
        </authorList>
    </citation>
    <scope>NUCLEOTIDE SEQUENCE [LARGE SCALE GENOMIC DNA]</scope>
    <source>
        <strain evidence="3">12NC29</strain>
        <strain evidence="2">12SD80</strain>
    </source>
</reference>
<evidence type="ECO:0000313" key="5">
    <source>
        <dbReference type="Proteomes" id="UP000235392"/>
    </source>
</evidence>
<dbReference type="EMBL" id="PGCI01001238">
    <property type="protein sequence ID" value="PLW06265.1"/>
    <property type="molecule type" value="Genomic_DNA"/>
</dbReference>
<keyword evidence="4" id="KW-1185">Reference proteome</keyword>
<feature type="compositionally biased region" description="Polar residues" evidence="1">
    <location>
        <begin position="43"/>
        <end position="67"/>
    </location>
</feature>
<evidence type="ECO:0000313" key="3">
    <source>
        <dbReference type="EMBL" id="PLW14425.1"/>
    </source>
</evidence>
<comment type="caution">
    <text evidence="3">The sequence shown here is derived from an EMBL/GenBank/DDBJ whole genome shotgun (WGS) entry which is preliminary data.</text>
</comment>
<sequence length="67" mass="7448">MSKSIYQNRELPSEAKPRAFANTELRMITASMKHATPLDLDQARQSPDRLSSTRSNELAAKTSAQSL</sequence>
<dbReference type="Proteomes" id="UP000235392">
    <property type="component" value="Unassembled WGS sequence"/>
</dbReference>
<dbReference type="Proteomes" id="UP000235388">
    <property type="component" value="Unassembled WGS sequence"/>
</dbReference>
<accession>A0A2N5SMF1</accession>